<dbReference type="GO" id="GO:0006065">
    <property type="term" value="P:UDP-glucuronate biosynthetic process"/>
    <property type="evidence" value="ECO:0007669"/>
    <property type="project" value="UniProtKB-UniPathway"/>
</dbReference>
<feature type="binding site" evidence="11">
    <location>
        <position position="330"/>
    </location>
    <ligand>
        <name>NAD(+)</name>
        <dbReference type="ChEBI" id="CHEBI:57540"/>
    </ligand>
</feature>
<dbReference type="UniPathway" id="UPA00038">
    <property type="reaction ID" value="UER00491"/>
</dbReference>
<evidence type="ECO:0000256" key="3">
    <source>
        <dbReference type="ARBA" id="ARBA00012954"/>
    </source>
</evidence>
<organism evidence="13 14">
    <name type="scientific">Brucella daejeonensis</name>
    <dbReference type="NCBI Taxonomy" id="659015"/>
    <lineage>
        <taxon>Bacteria</taxon>
        <taxon>Pseudomonadati</taxon>
        <taxon>Pseudomonadota</taxon>
        <taxon>Alphaproteobacteria</taxon>
        <taxon>Hyphomicrobiales</taxon>
        <taxon>Brucellaceae</taxon>
        <taxon>Brucella/Ochrobactrum group</taxon>
        <taxon>Brucella</taxon>
    </lineage>
</organism>
<evidence type="ECO:0000313" key="13">
    <source>
        <dbReference type="EMBL" id="MBB5702637.1"/>
    </source>
</evidence>
<dbReference type="SUPFAM" id="SSF51735">
    <property type="entry name" value="NAD(P)-binding Rossmann-fold domains"/>
    <property type="match status" value="1"/>
</dbReference>
<dbReference type="Pfam" id="PF03721">
    <property type="entry name" value="UDPG_MGDP_dh_N"/>
    <property type="match status" value="1"/>
</dbReference>
<evidence type="ECO:0000256" key="7">
    <source>
        <dbReference type="ARBA" id="ARBA00047473"/>
    </source>
</evidence>
<comment type="caution">
    <text evidence="13">The sequence shown here is derived from an EMBL/GenBank/DDBJ whole genome shotgun (WGS) entry which is preliminary data.</text>
</comment>
<dbReference type="InterPro" id="IPR014027">
    <property type="entry name" value="UDP-Glc/GDP-Man_DH_C"/>
</dbReference>
<feature type="binding site" evidence="11">
    <location>
        <position position="266"/>
    </location>
    <ligand>
        <name>NAD(+)</name>
        <dbReference type="ChEBI" id="CHEBI:57540"/>
    </ligand>
</feature>
<dbReference type="GO" id="GO:0051287">
    <property type="term" value="F:NAD binding"/>
    <property type="evidence" value="ECO:0007669"/>
    <property type="project" value="InterPro"/>
</dbReference>
<comment type="pathway">
    <text evidence="1">Nucleotide-sugar biosynthesis; UDP-alpha-D-glucuronate biosynthesis; UDP-alpha-D-glucuronate from UDP-alpha-D-glucose: step 1/1.</text>
</comment>
<dbReference type="InterPro" id="IPR008927">
    <property type="entry name" value="6-PGluconate_DH-like_C_sf"/>
</dbReference>
<dbReference type="InterPro" id="IPR036291">
    <property type="entry name" value="NAD(P)-bd_dom_sf"/>
</dbReference>
<feature type="binding site" evidence="10">
    <location>
        <begin position="152"/>
        <end position="155"/>
    </location>
    <ligand>
        <name>substrate</name>
    </ligand>
</feature>
<feature type="binding site" evidence="11">
    <location>
        <position position="30"/>
    </location>
    <ligand>
        <name>NAD(+)</name>
        <dbReference type="ChEBI" id="CHEBI:57540"/>
    </ligand>
</feature>
<gene>
    <name evidence="13" type="ORF">FHS76_002521</name>
</gene>
<keyword evidence="5 8" id="KW-0560">Oxidoreductase</keyword>
<accession>A0A7W9AYA0</accession>
<name>A0A7W9AYA0_9HYPH</name>
<evidence type="ECO:0000256" key="8">
    <source>
        <dbReference type="PIRNR" id="PIRNR000124"/>
    </source>
</evidence>
<dbReference type="Gene3D" id="3.40.50.720">
    <property type="entry name" value="NAD(P)-binding Rossmann-like Domain"/>
    <property type="match status" value="2"/>
</dbReference>
<feature type="binding site" evidence="11">
    <location>
        <position position="86"/>
    </location>
    <ligand>
        <name>NAD(+)</name>
        <dbReference type="ChEBI" id="CHEBI:57540"/>
    </ligand>
</feature>
<evidence type="ECO:0000256" key="1">
    <source>
        <dbReference type="ARBA" id="ARBA00004701"/>
    </source>
</evidence>
<dbReference type="InterPro" id="IPR014026">
    <property type="entry name" value="UDP-Glc/GDP-Man_DH_dimer"/>
</dbReference>
<feature type="binding site" evidence="11">
    <location>
        <position position="155"/>
    </location>
    <ligand>
        <name>NAD(+)</name>
        <dbReference type="ChEBI" id="CHEBI:57540"/>
    </ligand>
</feature>
<evidence type="ECO:0000256" key="11">
    <source>
        <dbReference type="PIRSR" id="PIRSR500134-3"/>
    </source>
</evidence>
<dbReference type="PIRSF" id="PIRSF500134">
    <property type="entry name" value="UDPglc_DH_bac"/>
    <property type="match status" value="1"/>
</dbReference>
<feature type="domain" description="UDP-glucose/GDP-mannose dehydrogenase C-terminal" evidence="12">
    <location>
        <begin position="316"/>
        <end position="417"/>
    </location>
</feature>
<dbReference type="EMBL" id="JACIJG010000008">
    <property type="protein sequence ID" value="MBB5702637.1"/>
    <property type="molecule type" value="Genomic_DNA"/>
</dbReference>
<dbReference type="GO" id="GO:0000271">
    <property type="term" value="P:polysaccharide biosynthetic process"/>
    <property type="evidence" value="ECO:0007669"/>
    <property type="project" value="InterPro"/>
</dbReference>
<dbReference type="Proteomes" id="UP000555546">
    <property type="component" value="Unassembled WGS sequence"/>
</dbReference>
<dbReference type="InterPro" id="IPR001732">
    <property type="entry name" value="UDP-Glc/GDP-Man_DH_N"/>
</dbReference>
<dbReference type="SUPFAM" id="SSF52413">
    <property type="entry name" value="UDP-glucose/GDP-mannose dehydrogenase C-terminal domain"/>
    <property type="match status" value="1"/>
</dbReference>
<dbReference type="PIRSF" id="PIRSF000124">
    <property type="entry name" value="UDPglc_GDPman_dh"/>
    <property type="match status" value="1"/>
</dbReference>
<dbReference type="EC" id="1.1.1.22" evidence="3 8"/>
<comment type="catalytic activity">
    <reaction evidence="7 8">
        <text>UDP-alpha-D-glucose + 2 NAD(+) + H2O = UDP-alpha-D-glucuronate + 2 NADH + 3 H(+)</text>
        <dbReference type="Rhea" id="RHEA:23596"/>
        <dbReference type="ChEBI" id="CHEBI:15377"/>
        <dbReference type="ChEBI" id="CHEBI:15378"/>
        <dbReference type="ChEBI" id="CHEBI:57540"/>
        <dbReference type="ChEBI" id="CHEBI:57945"/>
        <dbReference type="ChEBI" id="CHEBI:58052"/>
        <dbReference type="ChEBI" id="CHEBI:58885"/>
        <dbReference type="EC" id="1.1.1.22"/>
    </reaction>
</comment>
<evidence type="ECO:0000313" key="14">
    <source>
        <dbReference type="Proteomes" id="UP000555546"/>
    </source>
</evidence>
<feature type="binding site" evidence="10">
    <location>
        <position position="260"/>
    </location>
    <ligand>
        <name>substrate</name>
    </ligand>
</feature>
<keyword evidence="14" id="KW-1185">Reference proteome</keyword>
<dbReference type="RefSeq" id="WP_183652801.1">
    <property type="nucleotide sequence ID" value="NZ_JACIJG010000008.1"/>
</dbReference>
<feature type="binding site" evidence="10">
    <location>
        <position position="323"/>
    </location>
    <ligand>
        <name>substrate</name>
    </ligand>
</feature>
<dbReference type="InterPro" id="IPR028357">
    <property type="entry name" value="UDPglc_DH_bac"/>
</dbReference>
<reference evidence="13 14" key="1">
    <citation type="submission" date="2020-08" db="EMBL/GenBank/DDBJ databases">
        <title>Genomic Encyclopedia of Type Strains, Phase IV (KMG-IV): sequencing the most valuable type-strain genomes for metagenomic binning, comparative biology and taxonomic classification.</title>
        <authorList>
            <person name="Goeker M."/>
        </authorList>
    </citation>
    <scope>NUCLEOTIDE SEQUENCE [LARGE SCALE GENOMIC DNA]</scope>
    <source>
        <strain evidence="13 14">DSM 26944</strain>
    </source>
</reference>
<evidence type="ECO:0000256" key="4">
    <source>
        <dbReference type="ARBA" id="ARBA00015132"/>
    </source>
</evidence>
<dbReference type="NCBIfam" id="TIGR03026">
    <property type="entry name" value="NDP-sugDHase"/>
    <property type="match status" value="1"/>
</dbReference>
<dbReference type="InterPro" id="IPR017476">
    <property type="entry name" value="UDP-Glc/GDP-Man"/>
</dbReference>
<feature type="binding site" evidence="11">
    <location>
        <position position="122"/>
    </location>
    <ligand>
        <name>NAD(+)</name>
        <dbReference type="ChEBI" id="CHEBI:57540"/>
    </ligand>
</feature>
<dbReference type="SMART" id="SM00984">
    <property type="entry name" value="UDPG_MGDP_dh_C"/>
    <property type="match status" value="1"/>
</dbReference>
<dbReference type="AlphaFoldDB" id="A0A7W9AYA0"/>
<feature type="binding site" evidence="10">
    <location>
        <position position="207"/>
    </location>
    <ligand>
        <name>substrate</name>
    </ligand>
</feature>
<evidence type="ECO:0000256" key="9">
    <source>
        <dbReference type="PIRSR" id="PIRSR500134-1"/>
    </source>
</evidence>
<proteinExistence type="inferred from homology"/>
<protein>
    <recommendedName>
        <fullName evidence="4 8">UDP-glucose 6-dehydrogenase</fullName>
        <ecNumber evidence="3 8">1.1.1.22</ecNumber>
    </recommendedName>
</protein>
<dbReference type="GO" id="GO:0003979">
    <property type="term" value="F:UDP-glucose 6-dehydrogenase activity"/>
    <property type="evidence" value="ECO:0007669"/>
    <property type="project" value="UniProtKB-EC"/>
</dbReference>
<dbReference type="SUPFAM" id="SSF48179">
    <property type="entry name" value="6-phosphogluconate dehydrogenase C-terminal domain-like"/>
    <property type="match status" value="1"/>
</dbReference>
<dbReference type="InterPro" id="IPR036220">
    <property type="entry name" value="UDP-Glc/GDP-Man_DH_C_sf"/>
</dbReference>
<dbReference type="Gene3D" id="1.20.5.100">
    <property type="entry name" value="Cytochrome c1, transmembrane anchor, C-terminal"/>
    <property type="match status" value="1"/>
</dbReference>
<comment type="similarity">
    <text evidence="2 8">Belongs to the UDP-glucose/GDP-mannose dehydrogenase family.</text>
</comment>
<evidence type="ECO:0000256" key="6">
    <source>
        <dbReference type="ARBA" id="ARBA00023027"/>
    </source>
</evidence>
<dbReference type="PANTHER" id="PTHR43750:SF3">
    <property type="entry name" value="UDP-GLUCOSE 6-DEHYDROGENASE TUAD"/>
    <property type="match status" value="1"/>
</dbReference>
<dbReference type="PANTHER" id="PTHR43750">
    <property type="entry name" value="UDP-GLUCOSE 6-DEHYDROGENASE TUAD"/>
    <property type="match status" value="1"/>
</dbReference>
<feature type="binding site" evidence="10">
    <location>
        <begin position="252"/>
        <end position="256"/>
    </location>
    <ligand>
        <name>substrate</name>
    </ligand>
</feature>
<evidence type="ECO:0000259" key="12">
    <source>
        <dbReference type="SMART" id="SM00984"/>
    </source>
</evidence>
<feature type="active site" description="Nucleophile" evidence="9">
    <location>
        <position position="263"/>
    </location>
</feature>
<evidence type="ECO:0000256" key="2">
    <source>
        <dbReference type="ARBA" id="ARBA00006601"/>
    </source>
</evidence>
<dbReference type="Pfam" id="PF03720">
    <property type="entry name" value="UDPG_MGDP_dh_C"/>
    <property type="match status" value="1"/>
</dbReference>
<sequence>MKLAMIGTGYVGLVSGVCFAEFGFHVTCVDKNPSIIERLTAGKVTIFEPGLDELMTRNIRDGRLDFSTDLASSVADADVIFIAVGTPSRRGDGEADLQYIEAAADEIAAAMKPGAVVVIKSTVVVGTNARIRDRIAAARPGVAFSMVSNPEFLREGSAIEDFMRPDRVVVGVEDERGEAAMRRLYRPLYLRETPMVVTSLENAEIIKYAANAFLAMKVTFINQVADLCEKTGGNVQEVARAIGMDNRIGSKFLHAGPGFGGSCFPKDTRAFAATGKKYNAPQALIEEVISVNEARKQSMAERIVAAARESGVEMVAVLGIAFKPNTDDIRESPALDIVAAIQKAGIRVQAHDPEAMDAAKTALPGVVWCGSAYDAARGAGVVALLTEWNAYRALDLKRLASVMNGNVLVDLRNVYKAEDIAGTGLDYRSVGRTLKA</sequence>
<evidence type="ECO:0000256" key="5">
    <source>
        <dbReference type="ARBA" id="ARBA00023002"/>
    </source>
</evidence>
<evidence type="ECO:0000256" key="10">
    <source>
        <dbReference type="PIRSR" id="PIRSR500134-2"/>
    </source>
</evidence>
<dbReference type="Pfam" id="PF00984">
    <property type="entry name" value="UDPG_MGDP_dh"/>
    <property type="match status" value="1"/>
</dbReference>
<keyword evidence="6 8" id="KW-0520">NAD</keyword>